<keyword evidence="5 8" id="KW-0411">Iron-sulfur</keyword>
<keyword evidence="3 8" id="KW-0067">ATP-binding</keyword>
<dbReference type="PANTHER" id="PTHR42961">
    <property type="entry name" value="IRON-SULFUR PROTEIN NUBPL"/>
    <property type="match status" value="1"/>
</dbReference>
<reference evidence="9" key="1">
    <citation type="submission" date="2020-07" db="EMBL/GenBank/DDBJ databases">
        <title>Unique genomic features of the anaerobic methanotrophic archaea.</title>
        <authorList>
            <person name="Chadwick G.L."/>
            <person name="Skennerton C.T."/>
            <person name="Laso-Perez R."/>
            <person name="Leu A.O."/>
            <person name="Speth D.R."/>
            <person name="Yu H."/>
            <person name="Morgan-Lang C."/>
            <person name="Hatzenpichler R."/>
            <person name="Goudeau D."/>
            <person name="Malmstrom R."/>
            <person name="Brazelton W.J."/>
            <person name="Woyke T."/>
            <person name="Hallam S.J."/>
            <person name="Tyson G.W."/>
            <person name="Wegener G."/>
            <person name="Boetius A."/>
            <person name="Orphan V."/>
        </authorList>
    </citation>
    <scope>NUCLEOTIDE SEQUENCE</scope>
</reference>
<dbReference type="GO" id="GO:0140663">
    <property type="term" value="F:ATP-dependent FeS chaperone activity"/>
    <property type="evidence" value="ECO:0007669"/>
    <property type="project" value="InterPro"/>
</dbReference>
<keyword evidence="2 8" id="KW-0547">Nucleotide-binding</keyword>
<organism evidence="9">
    <name type="scientific">uncultured Methanosarcinales archaeon</name>
    <dbReference type="NCBI Taxonomy" id="183757"/>
    <lineage>
        <taxon>Archaea</taxon>
        <taxon>Methanobacteriati</taxon>
        <taxon>Methanobacteriota</taxon>
        <taxon>Stenosarchaea group</taxon>
        <taxon>Methanomicrobia</taxon>
        <taxon>Methanosarcinales</taxon>
        <taxon>environmental samples</taxon>
    </lineage>
</organism>
<name>A0A7H1KP48_9EURY</name>
<comment type="subunit">
    <text evidence="8">Homodimer.</text>
</comment>
<dbReference type="EMBL" id="MT776530">
    <property type="protein sequence ID" value="QNT35712.1"/>
    <property type="molecule type" value="Genomic_DNA"/>
</dbReference>
<dbReference type="InterPro" id="IPR044304">
    <property type="entry name" value="NUBPL-like"/>
</dbReference>
<evidence type="ECO:0000256" key="1">
    <source>
        <dbReference type="ARBA" id="ARBA00022723"/>
    </source>
</evidence>
<dbReference type="InterPro" id="IPR027417">
    <property type="entry name" value="P-loop_NTPase"/>
</dbReference>
<dbReference type="PANTHER" id="PTHR42961:SF2">
    <property type="entry name" value="IRON-SULFUR PROTEIN NUBPL"/>
    <property type="match status" value="1"/>
</dbReference>
<comment type="similarity">
    <text evidence="8">Belongs to the Mrp/NBP35 ATP-binding proteins family.</text>
</comment>
<proteinExistence type="inferred from homology"/>
<dbReference type="SUPFAM" id="SSF52540">
    <property type="entry name" value="P-loop containing nucleoside triphosphate hydrolases"/>
    <property type="match status" value="1"/>
</dbReference>
<dbReference type="AlphaFoldDB" id="A0A7H1KP48"/>
<comment type="function">
    <text evidence="6 8">Binds and transfers iron-sulfur (Fe-S) clusters to target apoproteins. Can hydrolyze ATP.</text>
</comment>
<evidence type="ECO:0000313" key="9">
    <source>
        <dbReference type="EMBL" id="QNT35712.1"/>
    </source>
</evidence>
<dbReference type="GO" id="GO:0051539">
    <property type="term" value="F:4 iron, 4 sulfur cluster binding"/>
    <property type="evidence" value="ECO:0007669"/>
    <property type="project" value="TreeGrafter"/>
</dbReference>
<dbReference type="GO" id="GO:0046872">
    <property type="term" value="F:metal ion binding"/>
    <property type="evidence" value="ECO:0007669"/>
    <property type="project" value="UniProtKB-KW"/>
</dbReference>
<evidence type="ECO:0000256" key="7">
    <source>
        <dbReference type="ARBA" id="ARBA00074706"/>
    </source>
</evidence>
<dbReference type="HAMAP" id="MF_02040">
    <property type="entry name" value="Mrp_NBP35"/>
    <property type="match status" value="1"/>
</dbReference>
<evidence type="ECO:0000256" key="2">
    <source>
        <dbReference type="ARBA" id="ARBA00022741"/>
    </source>
</evidence>
<feature type="binding site" evidence="8">
    <location>
        <begin position="22"/>
        <end position="29"/>
    </location>
    <ligand>
        <name>ATP</name>
        <dbReference type="ChEBI" id="CHEBI:30616"/>
    </ligand>
</feature>
<dbReference type="Gene3D" id="3.40.50.300">
    <property type="entry name" value="P-loop containing nucleotide triphosphate hydrolases"/>
    <property type="match status" value="1"/>
</dbReference>
<dbReference type="CDD" id="cd02037">
    <property type="entry name" value="Mrp_NBP35"/>
    <property type="match status" value="1"/>
</dbReference>
<sequence length="274" mass="30064">MTETYETDETDPIRHKIMIMSGKGGVGKTTVAVNLALRLVENRKNVGLLDADITGPNIPKMLNIEDELPSADEELLIPVYLPLGCDHGLSVMSMAFMIEKDAAVPWHGPLRTDFIRRFIEEMRWDQMGALDYLLIDLPPGTGDEPMSIAELIDVDGAIIVTTPQDVALLDTRKAVNMARYLEIPVIGIIENMSGFVCPHCDCEIDLFGKGGGERVAAEMGVPFLGRVPLDPLVVRSGDSGIPFVLEVNSVTARSFEEIVDRVDEVMKIMKSKAP</sequence>
<gene>
    <name evidence="9" type="ORF">BODMHOLK_00002</name>
</gene>
<dbReference type="Pfam" id="PF10609">
    <property type="entry name" value="ParA"/>
    <property type="match status" value="1"/>
</dbReference>
<dbReference type="InterPro" id="IPR019591">
    <property type="entry name" value="Mrp/NBP35_ATP-bd"/>
</dbReference>
<protein>
    <recommendedName>
        <fullName evidence="7 8">Iron-sulfur cluster carrier protein</fullName>
    </recommendedName>
</protein>
<dbReference type="InterPro" id="IPR033756">
    <property type="entry name" value="YlxH/NBP35"/>
</dbReference>
<dbReference type="GO" id="GO:0016887">
    <property type="term" value="F:ATP hydrolysis activity"/>
    <property type="evidence" value="ECO:0007669"/>
    <property type="project" value="UniProtKB-UniRule"/>
</dbReference>
<dbReference type="FunFam" id="3.40.50.300:FF:001119">
    <property type="entry name" value="Iron-sulfur cluster carrier protein"/>
    <property type="match status" value="1"/>
</dbReference>
<accession>A0A7H1KP48</accession>
<dbReference type="GO" id="GO:0005524">
    <property type="term" value="F:ATP binding"/>
    <property type="evidence" value="ECO:0007669"/>
    <property type="project" value="UniProtKB-UniRule"/>
</dbReference>
<evidence type="ECO:0000256" key="3">
    <source>
        <dbReference type="ARBA" id="ARBA00022840"/>
    </source>
</evidence>
<evidence type="ECO:0000256" key="6">
    <source>
        <dbReference type="ARBA" id="ARBA00058094"/>
    </source>
</evidence>
<keyword evidence="8" id="KW-0378">Hydrolase</keyword>
<keyword evidence="1 8" id="KW-0479">Metal-binding</keyword>
<keyword evidence="4 8" id="KW-0408">Iron</keyword>
<dbReference type="GO" id="GO:0016226">
    <property type="term" value="P:iron-sulfur cluster assembly"/>
    <property type="evidence" value="ECO:0007669"/>
    <property type="project" value="InterPro"/>
</dbReference>
<evidence type="ECO:0000256" key="8">
    <source>
        <dbReference type="HAMAP-Rule" id="MF_02040"/>
    </source>
</evidence>
<evidence type="ECO:0000256" key="5">
    <source>
        <dbReference type="ARBA" id="ARBA00023014"/>
    </source>
</evidence>
<evidence type="ECO:0000256" key="4">
    <source>
        <dbReference type="ARBA" id="ARBA00023004"/>
    </source>
</evidence>